<dbReference type="PANTHER" id="PTHR46871:SF1">
    <property type="entry name" value="BROMO-ADJACENT HOMOLOGY (BAH) DOMAIN-CONTAINING PROTEIN"/>
    <property type="match status" value="1"/>
</dbReference>
<protein>
    <recommendedName>
        <fullName evidence="6">BAH domain-containing protein</fullName>
    </recommendedName>
</protein>
<feature type="region of interest" description="Disordered" evidence="1">
    <location>
        <begin position="1"/>
        <end position="102"/>
    </location>
</feature>
<dbReference type="InterPro" id="IPR036575">
    <property type="entry name" value="TFIIS_cen_dom_sf"/>
</dbReference>
<dbReference type="PROSITE" id="PS51321">
    <property type="entry name" value="TFIIS_CENTRAL"/>
    <property type="match status" value="1"/>
</dbReference>
<keyword evidence="5" id="KW-1185">Reference proteome</keyword>
<evidence type="ECO:0000256" key="1">
    <source>
        <dbReference type="SAM" id="MobiDB-lite"/>
    </source>
</evidence>
<feature type="region of interest" description="Disordered" evidence="1">
    <location>
        <begin position="363"/>
        <end position="399"/>
    </location>
</feature>
<dbReference type="Gene3D" id="1.10.472.30">
    <property type="entry name" value="Transcription elongation factor S-II, central domain"/>
    <property type="match status" value="1"/>
</dbReference>
<dbReference type="SMART" id="SM00439">
    <property type="entry name" value="BAH"/>
    <property type="match status" value="1"/>
</dbReference>
<dbReference type="SUPFAM" id="SSF46942">
    <property type="entry name" value="Elongation factor TFIIS domain 2"/>
    <property type="match status" value="1"/>
</dbReference>
<evidence type="ECO:0000313" key="5">
    <source>
        <dbReference type="Proteomes" id="UP001293593"/>
    </source>
</evidence>
<feature type="compositionally biased region" description="Basic and acidic residues" evidence="1">
    <location>
        <begin position="363"/>
        <end position="372"/>
    </location>
</feature>
<proteinExistence type="predicted"/>
<dbReference type="PROSITE" id="PS51038">
    <property type="entry name" value="BAH"/>
    <property type="match status" value="1"/>
</dbReference>
<evidence type="ECO:0000313" key="4">
    <source>
        <dbReference type="EMBL" id="KAK4260588.1"/>
    </source>
</evidence>
<feature type="region of interest" description="Disordered" evidence="1">
    <location>
        <begin position="268"/>
        <end position="322"/>
    </location>
</feature>
<reference evidence="4" key="1">
    <citation type="submission" date="2023-10" db="EMBL/GenBank/DDBJ databases">
        <title>Chromosome-level genome of the transformable northern wattle, Acacia crassicarpa.</title>
        <authorList>
            <person name="Massaro I."/>
            <person name="Sinha N.R."/>
            <person name="Poethig S."/>
            <person name="Leichty A.R."/>
        </authorList>
    </citation>
    <scope>NUCLEOTIDE SEQUENCE</scope>
    <source>
        <strain evidence="4">Acra3RX</strain>
        <tissue evidence="4">Leaf</tissue>
    </source>
</reference>
<dbReference type="InterPro" id="IPR001025">
    <property type="entry name" value="BAH_dom"/>
</dbReference>
<evidence type="ECO:0000259" key="2">
    <source>
        <dbReference type="PROSITE" id="PS51038"/>
    </source>
</evidence>
<dbReference type="PANTHER" id="PTHR46871">
    <property type="entry name" value="BROMO-ADJACENT HOMOLOGY (BAH) DOMAIN-CONTAINING PROTEIN"/>
    <property type="match status" value="1"/>
</dbReference>
<evidence type="ECO:0008006" key="6">
    <source>
        <dbReference type="Google" id="ProtNLM"/>
    </source>
</evidence>
<dbReference type="Proteomes" id="UP001293593">
    <property type="component" value="Unassembled WGS sequence"/>
</dbReference>
<dbReference type="EMBL" id="JAWXYG010000010">
    <property type="protein sequence ID" value="KAK4260588.1"/>
    <property type="molecule type" value="Genomic_DNA"/>
</dbReference>
<dbReference type="InterPro" id="IPR003618">
    <property type="entry name" value="TFIIS_cen_dom"/>
</dbReference>
<organism evidence="4 5">
    <name type="scientific">Acacia crassicarpa</name>
    <name type="common">northern wattle</name>
    <dbReference type="NCBI Taxonomy" id="499986"/>
    <lineage>
        <taxon>Eukaryota</taxon>
        <taxon>Viridiplantae</taxon>
        <taxon>Streptophyta</taxon>
        <taxon>Embryophyta</taxon>
        <taxon>Tracheophyta</taxon>
        <taxon>Spermatophyta</taxon>
        <taxon>Magnoliopsida</taxon>
        <taxon>eudicotyledons</taxon>
        <taxon>Gunneridae</taxon>
        <taxon>Pentapetalae</taxon>
        <taxon>rosids</taxon>
        <taxon>fabids</taxon>
        <taxon>Fabales</taxon>
        <taxon>Fabaceae</taxon>
        <taxon>Caesalpinioideae</taxon>
        <taxon>mimosoid clade</taxon>
        <taxon>Acacieae</taxon>
        <taxon>Acacia</taxon>
    </lineage>
</organism>
<sequence>MGIRRLTMVDTSDDEDESQCPPLQQKRQKPSASGEGWSKQPKKKIVKFQEEDNGQEEEADKKKKRKPKDEEMEGSKSAGGQEVHPYEDAKPIGDAVRFSGKGRGRRKHYKSFEYDGNQYVIEDPVLLSPEDKQQKPYVAIIKDISQSQKGSMMVTGQWFYRPEEAERQGGGNWQSHDTRDLFYSFHRDEVPAESVMHKCVVHFVPVHKQLPNRKQHPGFIVQNVYDFVERKLWKLTDKDYEENKQQEIDDLVQKSLQCLGDLPDIVPEEVPADQEDQMKKKRSLRRISISPVDVPREEKTTPNPKNDQHLQPETPGGSVDIDPENHCILANFKALTGDMRRDKWLERLLLSVQGICVSDDGIQRHDKEKDNSDAVNKNNNRSSEATNECQDKGQKSSKSFVWPDSVVPAIVALEKASHEALFSNSMKYNQKLRALVFNLKNGASLAHRLLNGELEPSKMINMSSEELKAGLTAEEIAKKQH</sequence>
<dbReference type="Gene3D" id="2.30.30.490">
    <property type="match status" value="1"/>
</dbReference>
<dbReference type="GO" id="GO:0006351">
    <property type="term" value="P:DNA-templated transcription"/>
    <property type="evidence" value="ECO:0007669"/>
    <property type="project" value="InterPro"/>
</dbReference>
<accession>A0AAE1MFT4</accession>
<dbReference type="SMART" id="SM00510">
    <property type="entry name" value="TFS2M"/>
    <property type="match status" value="1"/>
</dbReference>
<dbReference type="InterPro" id="IPR043151">
    <property type="entry name" value="BAH_sf"/>
</dbReference>
<feature type="domain" description="TFIIS central" evidence="3">
    <location>
        <begin position="385"/>
        <end position="481"/>
    </location>
</feature>
<comment type="caution">
    <text evidence="4">The sequence shown here is derived from an EMBL/GenBank/DDBJ whole genome shotgun (WGS) entry which is preliminary data.</text>
</comment>
<dbReference type="AlphaFoldDB" id="A0AAE1MFT4"/>
<dbReference type="Pfam" id="PF07500">
    <property type="entry name" value="TFIIS_M"/>
    <property type="match status" value="1"/>
</dbReference>
<feature type="compositionally biased region" description="Basic and acidic residues" evidence="1">
    <location>
        <begin position="294"/>
        <end position="310"/>
    </location>
</feature>
<dbReference type="GO" id="GO:0003682">
    <property type="term" value="F:chromatin binding"/>
    <property type="evidence" value="ECO:0007669"/>
    <property type="project" value="InterPro"/>
</dbReference>
<dbReference type="CDD" id="cd04713">
    <property type="entry name" value="BAH_plant_3"/>
    <property type="match status" value="1"/>
</dbReference>
<dbReference type="Pfam" id="PF01426">
    <property type="entry name" value="BAH"/>
    <property type="match status" value="1"/>
</dbReference>
<name>A0AAE1MFT4_9FABA</name>
<feature type="domain" description="BAH" evidence="2">
    <location>
        <begin position="117"/>
        <end position="236"/>
    </location>
</feature>
<feature type="compositionally biased region" description="Polar residues" evidence="1">
    <location>
        <begin position="373"/>
        <end position="388"/>
    </location>
</feature>
<evidence type="ECO:0000259" key="3">
    <source>
        <dbReference type="PROSITE" id="PS51321"/>
    </source>
</evidence>
<gene>
    <name evidence="4" type="ORF">QN277_003683</name>
</gene>